<dbReference type="OrthoDB" id="9785951at2"/>
<dbReference type="AlphaFoldDB" id="C2M9M0"/>
<dbReference type="InterPro" id="IPR000979">
    <property type="entry name" value="Phosphodiesterase_MJ0936/Vps29"/>
</dbReference>
<organism evidence="4 5">
    <name type="scientific">Porphyromonas uenonis 60-3</name>
    <dbReference type="NCBI Taxonomy" id="596327"/>
    <lineage>
        <taxon>Bacteria</taxon>
        <taxon>Pseudomonadati</taxon>
        <taxon>Bacteroidota</taxon>
        <taxon>Bacteroidia</taxon>
        <taxon>Bacteroidales</taxon>
        <taxon>Porphyromonadaceae</taxon>
        <taxon>Porphyromonas</taxon>
    </lineage>
</organism>
<comment type="similarity">
    <text evidence="1 2">Belongs to the metallophosphoesterase superfamily. YfcE family.</text>
</comment>
<keyword evidence="2" id="KW-0479">Metal-binding</keyword>
<evidence type="ECO:0000256" key="1">
    <source>
        <dbReference type="ARBA" id="ARBA00008950"/>
    </source>
</evidence>
<dbReference type="NCBIfam" id="TIGR00040">
    <property type="entry name" value="yfcE"/>
    <property type="match status" value="1"/>
</dbReference>
<dbReference type="eggNOG" id="COG0622">
    <property type="taxonomic scope" value="Bacteria"/>
</dbReference>
<accession>C2M9M0</accession>
<name>C2M9M0_9PORP</name>
<dbReference type="InterPro" id="IPR029052">
    <property type="entry name" value="Metallo-depent_PP-like"/>
</dbReference>
<sequence>MKAQQRIGILSDTHGYIDDQICKALAECDLIFHAGDIGSPQVLERLQAIAPTLAVYGNIDDAALHAQLPEVVHTEVAGVELVMTHIGGYPGHYERIFAPYLTPWHEHPMITISGHSHILKVMPDKSRPGLLHINPGAAGRSGWHQSRTLIRLQITAGRPHNLEVVEWPR</sequence>
<comment type="caution">
    <text evidence="4">The sequence shown here is derived from an EMBL/GenBank/DDBJ whole genome shotgun (WGS) entry which is preliminary data.</text>
</comment>
<proteinExistence type="inferred from homology"/>
<dbReference type="RefSeq" id="WP_007364641.1">
    <property type="nucleotide sequence ID" value="NZ_ACLR01000034.1"/>
</dbReference>
<dbReference type="EMBL" id="ACLR01000034">
    <property type="protein sequence ID" value="EEK17607.1"/>
    <property type="molecule type" value="Genomic_DNA"/>
</dbReference>
<dbReference type="STRING" id="596327.PORUE0001_0170"/>
<evidence type="ECO:0000256" key="2">
    <source>
        <dbReference type="RuleBase" id="RU362039"/>
    </source>
</evidence>
<protein>
    <recommendedName>
        <fullName evidence="2">Phosphoesterase</fullName>
        <ecNumber evidence="2">3.1.4.-</ecNumber>
    </recommendedName>
</protein>
<dbReference type="GO" id="GO:0016787">
    <property type="term" value="F:hydrolase activity"/>
    <property type="evidence" value="ECO:0007669"/>
    <property type="project" value="UniProtKB-UniRule"/>
</dbReference>
<dbReference type="EC" id="3.1.4.-" evidence="2"/>
<keyword evidence="4" id="KW-0378">Hydrolase</keyword>
<comment type="cofactor">
    <cofactor evidence="2">
        <name>a divalent metal cation</name>
        <dbReference type="ChEBI" id="CHEBI:60240"/>
    </cofactor>
</comment>
<feature type="domain" description="Calcineurin-like phosphoesterase" evidence="3">
    <location>
        <begin position="6"/>
        <end position="155"/>
    </location>
</feature>
<evidence type="ECO:0000313" key="4">
    <source>
        <dbReference type="EMBL" id="EEK17607.1"/>
    </source>
</evidence>
<gene>
    <name evidence="4" type="ORF">PORUE0001_0170</name>
</gene>
<dbReference type="SUPFAM" id="SSF56300">
    <property type="entry name" value="Metallo-dependent phosphatases"/>
    <property type="match status" value="1"/>
</dbReference>
<dbReference type="Gene3D" id="3.60.21.10">
    <property type="match status" value="1"/>
</dbReference>
<evidence type="ECO:0000259" key="3">
    <source>
        <dbReference type="Pfam" id="PF12850"/>
    </source>
</evidence>
<reference evidence="4 5" key="1">
    <citation type="submission" date="2009-04" db="EMBL/GenBank/DDBJ databases">
        <authorList>
            <person name="Sebastian Y."/>
            <person name="Madupu R."/>
            <person name="Durkin A.S."/>
            <person name="Torralba M."/>
            <person name="Methe B."/>
            <person name="Sutton G.G."/>
            <person name="Strausberg R.L."/>
            <person name="Nelson K.E."/>
        </authorList>
    </citation>
    <scope>NUCLEOTIDE SEQUENCE [LARGE SCALE GENOMIC DNA]</scope>
    <source>
        <strain evidence="4 5">60-3</strain>
    </source>
</reference>
<dbReference type="Proteomes" id="UP000003303">
    <property type="component" value="Unassembled WGS sequence"/>
</dbReference>
<dbReference type="Pfam" id="PF12850">
    <property type="entry name" value="Metallophos_2"/>
    <property type="match status" value="1"/>
</dbReference>
<dbReference type="InterPro" id="IPR024654">
    <property type="entry name" value="Calcineurin-like_PHP_lpxH"/>
</dbReference>
<dbReference type="GO" id="GO:0046872">
    <property type="term" value="F:metal ion binding"/>
    <property type="evidence" value="ECO:0007669"/>
    <property type="project" value="UniProtKB-KW"/>
</dbReference>
<evidence type="ECO:0000313" key="5">
    <source>
        <dbReference type="Proteomes" id="UP000003303"/>
    </source>
</evidence>
<keyword evidence="5" id="KW-1185">Reference proteome</keyword>